<gene>
    <name evidence="8" type="ORF">AB675_8079</name>
</gene>
<evidence type="ECO:0000256" key="6">
    <source>
        <dbReference type="ARBA" id="ARBA00023242"/>
    </source>
</evidence>
<dbReference type="RefSeq" id="XP_018001051.1">
    <property type="nucleotide sequence ID" value="XM_018148497.1"/>
</dbReference>
<keyword evidence="1" id="KW-0479">Metal-binding</keyword>
<organism evidence="8 9">
    <name type="scientific">Cyphellophora attinorum</name>
    <dbReference type="NCBI Taxonomy" id="1664694"/>
    <lineage>
        <taxon>Eukaryota</taxon>
        <taxon>Fungi</taxon>
        <taxon>Dikarya</taxon>
        <taxon>Ascomycota</taxon>
        <taxon>Pezizomycotina</taxon>
        <taxon>Eurotiomycetes</taxon>
        <taxon>Chaetothyriomycetidae</taxon>
        <taxon>Chaetothyriales</taxon>
        <taxon>Cyphellophoraceae</taxon>
        <taxon>Cyphellophora</taxon>
    </lineage>
</organism>
<dbReference type="Pfam" id="PF04082">
    <property type="entry name" value="Fungal_trans"/>
    <property type="match status" value="1"/>
</dbReference>
<dbReference type="STRING" id="1664694.A0A0N0NN44"/>
<protein>
    <recommendedName>
        <fullName evidence="7">Xylanolytic transcriptional activator regulatory domain-containing protein</fullName>
    </recommendedName>
</protein>
<dbReference type="InterPro" id="IPR007219">
    <property type="entry name" value="XnlR_reg_dom"/>
</dbReference>
<dbReference type="CDD" id="cd12148">
    <property type="entry name" value="fungal_TF_MHR"/>
    <property type="match status" value="1"/>
</dbReference>
<keyword evidence="5" id="KW-0804">Transcription</keyword>
<sequence length="749" mass="84766">MGTPPLPRLPTLLPPRRRSFPAPGITRIVRVFGHDEDVKKVATYDVQVSHHTIAQTHRVWRRCPEGHRDDHSEAEDSWTEEAATYHKVSKSGAKAIATHPNANRQAVKRPPAPTRTLEELQERVFELETYMRSAGAKPVSQQMFLGLGHPQGPGTRPKDKPQEFERSLLRGRSFKTQYYGPSNAVSLLLQFEELSVFVKDILARMPNFEKSRDVFKKVRSTAETSSGSKPLTAGSLESFAAMVPPRERADLLVHGYLDIFETTYRVLHVPSFLQSYEAFWTEPESVEIEFVVQMLLVMAAINCVFAGGAEGFIGRSSVGRTTSHRWLEAVEVWLDQQSHKHTTLEYYQTHVLLLIAKVMTCYKIKREWIAAQSLLSMAMSAGLHREPTTLSNKISPFDQEMRRRLWYTILEINLEISCDRGMRVSIGPDDWDCLPPLNVHDEDFNDSTQTLPTSKPLGDFTRTSFLAQQTRHLPLRIDILTRVNSISRTLDLETVMQFDNQIREELDNLATWPDKPITEAARALATLVPHDYLLLLHQPFATQRLAQSQYFYSRCTRRESSLHIMKTYVELSEPTGLTLCNIRADGFRASLAACHDIAVAAGGRQDMMQDKTLTVNLISKCVDLSGRRVKALGQGFHSYWMGSSALSLAKMKLSSATEPEEFVLESVNRMVKLHNDLMEMQTAGYDHTPTAEVMPQPDLPLPTAVMQAPMQTFDMNSMMPYDALNTAMFDFDFDDSQAWWADQGLGVLT</sequence>
<keyword evidence="3" id="KW-0805">Transcription regulation</keyword>
<evidence type="ECO:0000256" key="1">
    <source>
        <dbReference type="ARBA" id="ARBA00022723"/>
    </source>
</evidence>
<dbReference type="InterPro" id="IPR051430">
    <property type="entry name" value="Fungal_TF_Env_Response"/>
</dbReference>
<keyword evidence="2" id="KW-0862">Zinc</keyword>
<dbReference type="GO" id="GO:0008270">
    <property type="term" value="F:zinc ion binding"/>
    <property type="evidence" value="ECO:0007669"/>
    <property type="project" value="InterPro"/>
</dbReference>
<proteinExistence type="predicted"/>
<evidence type="ECO:0000256" key="4">
    <source>
        <dbReference type="ARBA" id="ARBA00023125"/>
    </source>
</evidence>
<dbReference type="SMART" id="SM00906">
    <property type="entry name" value="Fungal_trans"/>
    <property type="match status" value="1"/>
</dbReference>
<dbReference type="GO" id="GO:0006351">
    <property type="term" value="P:DNA-templated transcription"/>
    <property type="evidence" value="ECO:0007669"/>
    <property type="project" value="InterPro"/>
</dbReference>
<evidence type="ECO:0000313" key="8">
    <source>
        <dbReference type="EMBL" id="KPI41088.1"/>
    </source>
</evidence>
<accession>A0A0N0NN44</accession>
<feature type="domain" description="Xylanolytic transcriptional activator regulatory" evidence="7">
    <location>
        <begin position="367"/>
        <end position="442"/>
    </location>
</feature>
<evidence type="ECO:0000256" key="2">
    <source>
        <dbReference type="ARBA" id="ARBA00022833"/>
    </source>
</evidence>
<dbReference type="PANTHER" id="PTHR31944:SF130">
    <property type="entry name" value="ZN(II)2CYS6 TRANSCRIPTION FACTO (EUROFUNG)"/>
    <property type="match status" value="1"/>
</dbReference>
<dbReference type="VEuPathDB" id="FungiDB:AB675_8079"/>
<name>A0A0N0NN44_9EURO</name>
<comment type="caution">
    <text evidence="8">The sequence shown here is derived from an EMBL/GenBank/DDBJ whole genome shotgun (WGS) entry which is preliminary data.</text>
</comment>
<reference evidence="8 9" key="1">
    <citation type="submission" date="2015-06" db="EMBL/GenBank/DDBJ databases">
        <title>Draft genome of the ant-associated black yeast Phialophora attae CBS 131958.</title>
        <authorList>
            <person name="Moreno L.F."/>
            <person name="Stielow B.J."/>
            <person name="de Hoog S."/>
            <person name="Vicente V.A."/>
            <person name="Weiss V.A."/>
            <person name="de Vries M."/>
            <person name="Cruz L.M."/>
            <person name="Souza E.M."/>
        </authorList>
    </citation>
    <scope>NUCLEOTIDE SEQUENCE [LARGE SCALE GENOMIC DNA]</scope>
    <source>
        <strain evidence="8 9">CBS 131958</strain>
    </source>
</reference>
<dbReference type="GO" id="GO:0001228">
    <property type="term" value="F:DNA-binding transcription activator activity, RNA polymerase II-specific"/>
    <property type="evidence" value="ECO:0007669"/>
    <property type="project" value="TreeGrafter"/>
</dbReference>
<dbReference type="GO" id="GO:0005634">
    <property type="term" value="C:nucleus"/>
    <property type="evidence" value="ECO:0007669"/>
    <property type="project" value="TreeGrafter"/>
</dbReference>
<dbReference type="GO" id="GO:0000978">
    <property type="term" value="F:RNA polymerase II cis-regulatory region sequence-specific DNA binding"/>
    <property type="evidence" value="ECO:0007669"/>
    <property type="project" value="TreeGrafter"/>
</dbReference>
<dbReference type="Proteomes" id="UP000038010">
    <property type="component" value="Unassembled WGS sequence"/>
</dbReference>
<evidence type="ECO:0000259" key="7">
    <source>
        <dbReference type="SMART" id="SM00906"/>
    </source>
</evidence>
<keyword evidence="4" id="KW-0238">DNA-binding</keyword>
<keyword evidence="9" id="KW-1185">Reference proteome</keyword>
<evidence type="ECO:0000256" key="3">
    <source>
        <dbReference type="ARBA" id="ARBA00023015"/>
    </source>
</evidence>
<evidence type="ECO:0000256" key="5">
    <source>
        <dbReference type="ARBA" id="ARBA00023163"/>
    </source>
</evidence>
<dbReference type="EMBL" id="LFJN01000010">
    <property type="protein sequence ID" value="KPI41088.1"/>
    <property type="molecule type" value="Genomic_DNA"/>
</dbReference>
<dbReference type="OrthoDB" id="4236860at2759"/>
<keyword evidence="6" id="KW-0539">Nucleus</keyword>
<dbReference type="GeneID" id="28740376"/>
<evidence type="ECO:0000313" key="9">
    <source>
        <dbReference type="Proteomes" id="UP000038010"/>
    </source>
</evidence>
<dbReference type="PANTHER" id="PTHR31944">
    <property type="entry name" value="HEME-RESPONSIVE ZINC FINGER TRANSCRIPTION FACTOR HAP1"/>
    <property type="match status" value="1"/>
</dbReference>
<dbReference type="AlphaFoldDB" id="A0A0N0NN44"/>